<dbReference type="AlphaFoldDB" id="A0A7Z7JID2"/>
<evidence type="ECO:0000256" key="1">
    <source>
        <dbReference type="SAM" id="MobiDB-lite"/>
    </source>
</evidence>
<name>A0A7Z7JID2_9BURK</name>
<gene>
    <name evidence="2" type="ORF">CBM2594_U30030</name>
</gene>
<feature type="region of interest" description="Disordered" evidence="1">
    <location>
        <begin position="1"/>
        <end position="22"/>
    </location>
</feature>
<proteinExistence type="predicted"/>
<reference evidence="2 3" key="1">
    <citation type="submission" date="2018-01" db="EMBL/GenBank/DDBJ databases">
        <authorList>
            <person name="Clerissi C."/>
        </authorList>
    </citation>
    <scope>NUCLEOTIDE SEQUENCE [LARGE SCALE GENOMIC DNA]</scope>
    <source>
        <strain evidence="2">Cupriavidus taiwanensis STM 6021</strain>
    </source>
</reference>
<evidence type="ECO:0000313" key="2">
    <source>
        <dbReference type="EMBL" id="SPC26008.1"/>
    </source>
</evidence>
<evidence type="ECO:0000313" key="3">
    <source>
        <dbReference type="Proteomes" id="UP000257139"/>
    </source>
</evidence>
<protein>
    <submittedName>
        <fullName evidence="2">Uncharacterized protein</fullName>
    </submittedName>
</protein>
<dbReference type="Proteomes" id="UP000257139">
    <property type="component" value="Unassembled WGS sequence"/>
</dbReference>
<organism evidence="2 3">
    <name type="scientific">Cupriavidus taiwanensis</name>
    <dbReference type="NCBI Taxonomy" id="164546"/>
    <lineage>
        <taxon>Bacteria</taxon>
        <taxon>Pseudomonadati</taxon>
        <taxon>Pseudomonadota</taxon>
        <taxon>Betaproteobacteria</taxon>
        <taxon>Burkholderiales</taxon>
        <taxon>Burkholderiaceae</taxon>
        <taxon>Cupriavidus</taxon>
    </lineage>
</organism>
<accession>A0A7Z7JID2</accession>
<comment type="caution">
    <text evidence="2">The sequence shown here is derived from an EMBL/GenBank/DDBJ whole genome shotgun (WGS) entry which is preliminary data.</text>
</comment>
<sequence length="56" mass="6421">MPGKRTCSTHRERHGKHDDNDDFTWQVEGWAAHCGRTFMESGFDPDDAIRRSTEAA</sequence>
<dbReference type="EMBL" id="OGUU01000050">
    <property type="protein sequence ID" value="SPC26008.1"/>
    <property type="molecule type" value="Genomic_DNA"/>
</dbReference>